<sequence>EAIAIQGNSSTGISIVEENHNFQIKQAESTEGRKTKQDNVEKAVVPYK</sequence>
<feature type="compositionally biased region" description="Basic and acidic residues" evidence="1">
    <location>
        <begin position="28"/>
        <end position="41"/>
    </location>
</feature>
<feature type="non-terminal residue" evidence="2">
    <location>
        <position position="1"/>
    </location>
</feature>
<evidence type="ECO:0000256" key="1">
    <source>
        <dbReference type="SAM" id="MobiDB-lite"/>
    </source>
</evidence>
<accession>A0A392QBU9</accession>
<dbReference type="AlphaFoldDB" id="A0A392QBU9"/>
<protein>
    <submittedName>
        <fullName evidence="2">COP1-interacting-like protein</fullName>
    </submittedName>
</protein>
<feature type="region of interest" description="Disordered" evidence="1">
    <location>
        <begin position="26"/>
        <end position="48"/>
    </location>
</feature>
<name>A0A392QBU9_9FABA</name>
<evidence type="ECO:0000313" key="3">
    <source>
        <dbReference type="Proteomes" id="UP000265520"/>
    </source>
</evidence>
<dbReference type="EMBL" id="LXQA010121393">
    <property type="protein sequence ID" value="MCI20735.1"/>
    <property type="molecule type" value="Genomic_DNA"/>
</dbReference>
<feature type="non-terminal residue" evidence="2">
    <location>
        <position position="48"/>
    </location>
</feature>
<keyword evidence="3" id="KW-1185">Reference proteome</keyword>
<comment type="caution">
    <text evidence="2">The sequence shown here is derived from an EMBL/GenBank/DDBJ whole genome shotgun (WGS) entry which is preliminary data.</text>
</comment>
<proteinExistence type="predicted"/>
<organism evidence="2 3">
    <name type="scientific">Trifolium medium</name>
    <dbReference type="NCBI Taxonomy" id="97028"/>
    <lineage>
        <taxon>Eukaryota</taxon>
        <taxon>Viridiplantae</taxon>
        <taxon>Streptophyta</taxon>
        <taxon>Embryophyta</taxon>
        <taxon>Tracheophyta</taxon>
        <taxon>Spermatophyta</taxon>
        <taxon>Magnoliopsida</taxon>
        <taxon>eudicotyledons</taxon>
        <taxon>Gunneridae</taxon>
        <taxon>Pentapetalae</taxon>
        <taxon>rosids</taxon>
        <taxon>fabids</taxon>
        <taxon>Fabales</taxon>
        <taxon>Fabaceae</taxon>
        <taxon>Papilionoideae</taxon>
        <taxon>50 kb inversion clade</taxon>
        <taxon>NPAAA clade</taxon>
        <taxon>Hologalegina</taxon>
        <taxon>IRL clade</taxon>
        <taxon>Trifolieae</taxon>
        <taxon>Trifolium</taxon>
    </lineage>
</organism>
<evidence type="ECO:0000313" key="2">
    <source>
        <dbReference type="EMBL" id="MCI20735.1"/>
    </source>
</evidence>
<reference evidence="2 3" key="1">
    <citation type="journal article" date="2018" name="Front. Plant Sci.">
        <title>Red Clover (Trifolium pratense) and Zigzag Clover (T. medium) - A Picture of Genomic Similarities and Differences.</title>
        <authorList>
            <person name="Dluhosova J."/>
            <person name="Istvanek J."/>
            <person name="Nedelnik J."/>
            <person name="Repkova J."/>
        </authorList>
    </citation>
    <scope>NUCLEOTIDE SEQUENCE [LARGE SCALE GENOMIC DNA]</scope>
    <source>
        <strain evidence="3">cv. 10/8</strain>
        <tissue evidence="2">Leaf</tissue>
    </source>
</reference>
<dbReference type="Proteomes" id="UP000265520">
    <property type="component" value="Unassembled WGS sequence"/>
</dbReference>